<protein>
    <submittedName>
        <fullName evidence="6">S9 family peptidase</fullName>
    </submittedName>
</protein>
<keyword evidence="2" id="KW-0720">Serine protease</keyword>
<dbReference type="PANTHER" id="PTHR42776:SF27">
    <property type="entry name" value="DIPEPTIDYL PEPTIDASE FAMILY MEMBER 6"/>
    <property type="match status" value="1"/>
</dbReference>
<keyword evidence="3" id="KW-0812">Transmembrane</keyword>
<organism evidence="6 7">
    <name type="scientific">Paracidobacterium acidisoli</name>
    <dbReference type="NCBI Taxonomy" id="2303751"/>
    <lineage>
        <taxon>Bacteria</taxon>
        <taxon>Pseudomonadati</taxon>
        <taxon>Acidobacteriota</taxon>
        <taxon>Terriglobia</taxon>
        <taxon>Terriglobales</taxon>
        <taxon>Acidobacteriaceae</taxon>
        <taxon>Paracidobacterium</taxon>
    </lineage>
</organism>
<dbReference type="InterPro" id="IPR002470">
    <property type="entry name" value="Peptidase_S9A"/>
</dbReference>
<dbReference type="Pfam" id="PF00326">
    <property type="entry name" value="Peptidase_S9"/>
    <property type="match status" value="1"/>
</dbReference>
<dbReference type="SUPFAM" id="SSF82171">
    <property type="entry name" value="DPP6 N-terminal domain-like"/>
    <property type="match status" value="1"/>
</dbReference>
<name>A0A372IJ47_9BACT</name>
<evidence type="ECO:0000313" key="7">
    <source>
        <dbReference type="Proteomes" id="UP000264702"/>
    </source>
</evidence>
<dbReference type="InterPro" id="IPR001375">
    <property type="entry name" value="Peptidase_S9_cat"/>
</dbReference>
<evidence type="ECO:0000256" key="2">
    <source>
        <dbReference type="ARBA" id="ARBA00022825"/>
    </source>
</evidence>
<dbReference type="Pfam" id="PF00930">
    <property type="entry name" value="DPPIV_N"/>
    <property type="match status" value="1"/>
</dbReference>
<feature type="domain" description="Peptidase S9 prolyl oligopeptidase catalytic" evidence="4">
    <location>
        <begin position="495"/>
        <end position="697"/>
    </location>
</feature>
<dbReference type="AlphaFoldDB" id="A0A372IJ47"/>
<feature type="transmembrane region" description="Helical" evidence="3">
    <location>
        <begin position="45"/>
        <end position="66"/>
    </location>
</feature>
<keyword evidence="2" id="KW-0645">Protease</keyword>
<evidence type="ECO:0000256" key="3">
    <source>
        <dbReference type="SAM" id="Phobius"/>
    </source>
</evidence>
<gene>
    <name evidence="6" type="ORF">D0Y96_19180</name>
</gene>
<dbReference type="InterPro" id="IPR002469">
    <property type="entry name" value="Peptidase_S9B_N"/>
</dbReference>
<evidence type="ECO:0000259" key="5">
    <source>
        <dbReference type="Pfam" id="PF00930"/>
    </source>
</evidence>
<dbReference type="InterPro" id="IPR011659">
    <property type="entry name" value="WD40"/>
</dbReference>
<keyword evidence="7" id="KW-1185">Reference proteome</keyword>
<keyword evidence="3" id="KW-1133">Transmembrane helix</keyword>
<feature type="domain" description="Dipeptidylpeptidase IV N-terminal" evidence="5">
    <location>
        <begin position="231"/>
        <end position="395"/>
    </location>
</feature>
<keyword evidence="3" id="KW-0472">Membrane</keyword>
<dbReference type="Pfam" id="PF07676">
    <property type="entry name" value="PD40"/>
    <property type="match status" value="1"/>
</dbReference>
<evidence type="ECO:0000313" key="6">
    <source>
        <dbReference type="EMBL" id="RFU14937.1"/>
    </source>
</evidence>
<dbReference type="PANTHER" id="PTHR42776">
    <property type="entry name" value="SERINE PEPTIDASE S9 FAMILY MEMBER"/>
    <property type="match status" value="1"/>
</dbReference>
<dbReference type="Gene3D" id="3.40.50.1820">
    <property type="entry name" value="alpha/beta hydrolase"/>
    <property type="match status" value="1"/>
</dbReference>
<keyword evidence="1" id="KW-0378">Hydrolase</keyword>
<sequence length="700" mass="75746">MARDREQSFRAAFWCCSASSRSDETGIHTEEEEMRIRKPESKSRLKSGSIVLLLTVAALTAVPAPAQQRRPLTLQDLAYAEPSFGQRGVLAPDGRHFAITVKGQIALLPVDGGPAVPVTTAPGAKSEVSWSPDGRSLAFVSEGQIWTVSASGGTPLRLTNDPAGPGDPRGATDHLPKWNPKGGWILYESGSKGWDELCVVSEDGKTKHELAPTEVYSGADALGNTAPDHGDAVSADRFAPDPAWSPDGTHVSYTERSRRFFSGKLKVLDFDPASGEPKGDAVDVYVAKNDPGGAWAVNTAAWSPDSRTLAVVLQQTGWDKIFLIPAAGGQPKQLTRGESEDETPVYAPNGRWIAIVSNRDLPEERHIWIVPTDGSAPWRLTHTAGVESDPQWSPDSGTIYFSRGTSLREPVTYAAPVRGGEAARPLQPLKPSIYEEAGLPAPEVAHYKGKDGLPLAGILYRPLGYRAGVRYPTVIWAHGGPEGQVTLSLSPWSLFLAQEGFLVFEPNFRGGTGYGERFRNLNVEDSGGGEIDDIGAAVQSLIDRGLADPKRVAIGGGSHGGTVVANAVTKLPDLFAAGIEMFGVVDRALYLQYTNRNSRIRWETKMGGTPEEKPAVYRRANVLPDVDRIKAPLLVLHGEEDPQVPPQESIEFVAALKKAGKTYSYFTYPNEGHGFRIPAHRLDSMQRELAFLQKYLNPQP</sequence>
<dbReference type="GO" id="GO:0004252">
    <property type="term" value="F:serine-type endopeptidase activity"/>
    <property type="evidence" value="ECO:0007669"/>
    <property type="project" value="InterPro"/>
</dbReference>
<reference evidence="6 7" key="1">
    <citation type="submission" date="2018-08" db="EMBL/GenBank/DDBJ databases">
        <title>Acidipila sp. 4G-K13, an acidobacterium isolated from forest soil.</title>
        <authorList>
            <person name="Gao Z.-H."/>
            <person name="Qiu L.-H."/>
        </authorList>
    </citation>
    <scope>NUCLEOTIDE SEQUENCE [LARGE SCALE GENOMIC DNA]</scope>
    <source>
        <strain evidence="6 7">4G-K13</strain>
    </source>
</reference>
<accession>A0A372IJ47</accession>
<dbReference type="InterPro" id="IPR011042">
    <property type="entry name" value="6-blade_b-propeller_TolB-like"/>
</dbReference>
<evidence type="ECO:0000256" key="1">
    <source>
        <dbReference type="ARBA" id="ARBA00022801"/>
    </source>
</evidence>
<dbReference type="EMBL" id="QVQT01000008">
    <property type="protein sequence ID" value="RFU14937.1"/>
    <property type="molecule type" value="Genomic_DNA"/>
</dbReference>
<comment type="caution">
    <text evidence="6">The sequence shown here is derived from an EMBL/GenBank/DDBJ whole genome shotgun (WGS) entry which is preliminary data.</text>
</comment>
<dbReference type="PRINTS" id="PR00862">
    <property type="entry name" value="PROLIGOPTASE"/>
</dbReference>
<dbReference type="Gene3D" id="2.120.10.30">
    <property type="entry name" value="TolB, C-terminal domain"/>
    <property type="match status" value="2"/>
</dbReference>
<dbReference type="InterPro" id="IPR029058">
    <property type="entry name" value="AB_hydrolase_fold"/>
</dbReference>
<dbReference type="GO" id="GO:0006508">
    <property type="term" value="P:proteolysis"/>
    <property type="evidence" value="ECO:0007669"/>
    <property type="project" value="InterPro"/>
</dbReference>
<proteinExistence type="predicted"/>
<evidence type="ECO:0000259" key="4">
    <source>
        <dbReference type="Pfam" id="PF00326"/>
    </source>
</evidence>
<dbReference type="Proteomes" id="UP000264702">
    <property type="component" value="Unassembled WGS sequence"/>
</dbReference>
<dbReference type="SUPFAM" id="SSF53474">
    <property type="entry name" value="alpha/beta-Hydrolases"/>
    <property type="match status" value="1"/>
</dbReference>